<dbReference type="InterPro" id="IPR039422">
    <property type="entry name" value="MarR/SlyA-like"/>
</dbReference>
<dbReference type="InterPro" id="IPR036388">
    <property type="entry name" value="WH-like_DNA-bd_sf"/>
</dbReference>
<dbReference type="InterPro" id="IPR036390">
    <property type="entry name" value="WH_DNA-bd_sf"/>
</dbReference>
<evidence type="ECO:0000313" key="3">
    <source>
        <dbReference type="Proteomes" id="UP001318300"/>
    </source>
</evidence>
<proteinExistence type="predicted"/>
<name>A0ABX0TAW9_9MICO</name>
<protein>
    <submittedName>
        <fullName evidence="2">DNA-binding MarR family transcriptional regulator</fullName>
    </submittedName>
</protein>
<dbReference type="PROSITE" id="PS50995">
    <property type="entry name" value="HTH_MARR_2"/>
    <property type="match status" value="1"/>
</dbReference>
<evidence type="ECO:0000259" key="1">
    <source>
        <dbReference type="PROSITE" id="PS50995"/>
    </source>
</evidence>
<dbReference type="PRINTS" id="PR00598">
    <property type="entry name" value="HTHMARR"/>
</dbReference>
<dbReference type="PANTHER" id="PTHR33164">
    <property type="entry name" value="TRANSCRIPTIONAL REGULATOR, MARR FAMILY"/>
    <property type="match status" value="1"/>
</dbReference>
<dbReference type="SMART" id="SM00347">
    <property type="entry name" value="HTH_MARR"/>
    <property type="match status" value="1"/>
</dbReference>
<dbReference type="Proteomes" id="UP001318300">
    <property type="component" value="Unassembled WGS sequence"/>
</dbReference>
<accession>A0ABX0TAW9</accession>
<sequence length="161" mass="17569">MTASGPPPAPRDADRLLDEAVATFYGAQLEHAHLMQHLAVGHDLNPVDLRALQYLGAIDDDRTPKELGGYLEMGTGAVTALLDRLTRQGLLARVRNPDDRRSVRIELTADGFAVVGTLRAAYRRVLEQAVPLESVQLFTDFTDRMAAALRAAALPEADPER</sequence>
<dbReference type="Gene3D" id="1.10.10.10">
    <property type="entry name" value="Winged helix-like DNA-binding domain superfamily/Winged helix DNA-binding domain"/>
    <property type="match status" value="1"/>
</dbReference>
<dbReference type="Pfam" id="PF12802">
    <property type="entry name" value="MarR_2"/>
    <property type="match status" value="1"/>
</dbReference>
<gene>
    <name evidence="2" type="ORF">E9228_003304</name>
</gene>
<dbReference type="SUPFAM" id="SSF46785">
    <property type="entry name" value="Winged helix' DNA-binding domain"/>
    <property type="match status" value="1"/>
</dbReference>
<keyword evidence="2" id="KW-0238">DNA-binding</keyword>
<reference evidence="2 3" key="1">
    <citation type="submission" date="2020-03" db="EMBL/GenBank/DDBJ databases">
        <title>Above-ground endophytic microbial communities from plants in different locations in the United States.</title>
        <authorList>
            <person name="Frank C."/>
        </authorList>
    </citation>
    <scope>NUCLEOTIDE SEQUENCE [LARGE SCALE GENOMIC DNA]</scope>
    <source>
        <strain evidence="2 3">WW7</strain>
    </source>
</reference>
<dbReference type="RefSeq" id="WP_341849929.1">
    <property type="nucleotide sequence ID" value="NZ_JAAOYO010000006.1"/>
</dbReference>
<evidence type="ECO:0000313" key="2">
    <source>
        <dbReference type="EMBL" id="NII42630.1"/>
    </source>
</evidence>
<dbReference type="InterPro" id="IPR000835">
    <property type="entry name" value="HTH_MarR-typ"/>
</dbReference>
<keyword evidence="3" id="KW-1185">Reference proteome</keyword>
<dbReference type="PANTHER" id="PTHR33164:SF43">
    <property type="entry name" value="HTH-TYPE TRANSCRIPTIONAL REPRESSOR YETL"/>
    <property type="match status" value="1"/>
</dbReference>
<dbReference type="EMBL" id="JAAOYO010000006">
    <property type="protein sequence ID" value="NII42630.1"/>
    <property type="molecule type" value="Genomic_DNA"/>
</dbReference>
<organism evidence="2 3">
    <name type="scientific">Curtobacterium salicis</name>
    <dbReference type="NCBI Taxonomy" id="1779862"/>
    <lineage>
        <taxon>Bacteria</taxon>
        <taxon>Bacillati</taxon>
        <taxon>Actinomycetota</taxon>
        <taxon>Actinomycetes</taxon>
        <taxon>Micrococcales</taxon>
        <taxon>Microbacteriaceae</taxon>
        <taxon>Curtobacterium</taxon>
    </lineage>
</organism>
<comment type="caution">
    <text evidence="2">The sequence shown here is derived from an EMBL/GenBank/DDBJ whole genome shotgun (WGS) entry which is preliminary data.</text>
</comment>
<dbReference type="GO" id="GO:0003677">
    <property type="term" value="F:DNA binding"/>
    <property type="evidence" value="ECO:0007669"/>
    <property type="project" value="UniProtKB-KW"/>
</dbReference>
<feature type="domain" description="HTH marR-type" evidence="1">
    <location>
        <begin position="10"/>
        <end position="147"/>
    </location>
</feature>